<gene>
    <name evidence="10" type="primary">SSU72</name>
    <name evidence="10" type="ORF">HK105_205578</name>
</gene>
<protein>
    <recommendedName>
        <fullName evidence="9">RNA polymerase II subunit A C-terminal domain phosphatase SSU72</fullName>
        <shortName evidence="9">CTD phosphatase SSU72</shortName>
        <ecNumber evidence="9">3.1.3.16</ecNumber>
    </recommendedName>
</protein>
<dbReference type="EMBL" id="JADGIZ020000029">
    <property type="protein sequence ID" value="KAL2914836.1"/>
    <property type="molecule type" value="Genomic_DNA"/>
</dbReference>
<name>A0ABR4N5T4_9FUNG</name>
<dbReference type="EC" id="3.1.3.16" evidence="9"/>
<evidence type="ECO:0000313" key="10">
    <source>
        <dbReference type="EMBL" id="KAL2914836.1"/>
    </source>
</evidence>
<keyword evidence="3 9" id="KW-0507">mRNA processing</keyword>
<comment type="caution">
    <text evidence="10">The sequence shown here is derived from an EMBL/GenBank/DDBJ whole genome shotgun (WGS) entry which is preliminary data.</text>
</comment>
<dbReference type="PANTHER" id="PTHR20383">
    <property type="entry name" value="RNA POLYMERASE II SUBUNIT A C-TERMINAL DOMAIN PHOSPHATASE"/>
    <property type="match status" value="1"/>
</dbReference>
<dbReference type="Gene3D" id="3.40.50.2300">
    <property type="match status" value="2"/>
</dbReference>
<sequence length="192" mass="21995">MPRLRFAVLCASNQNRSMEAHNVLKEHGFDIRSFGTGTAVRLPGPSIDKPNIYSFGTPYNDIFNELLRKDKHLYTQNGLLAMLDRNRKIKRAPERFQETQETFDVVFTCEERCFDAACDTILNRKQHCNKPAHIINIEIIDNHEQAAVGGKLILQLAQKIEQSTDLDQEIDELLEDYISQTGANVLHTVTYF</sequence>
<keyword evidence="11" id="KW-1185">Reference proteome</keyword>
<evidence type="ECO:0000256" key="7">
    <source>
        <dbReference type="ARBA" id="ARBA00047761"/>
    </source>
</evidence>
<evidence type="ECO:0000256" key="8">
    <source>
        <dbReference type="ARBA" id="ARBA00048336"/>
    </source>
</evidence>
<comment type="subunit">
    <text evidence="9">Component of the cleavage and polyadenylation factor (CPF) complex.</text>
</comment>
<keyword evidence="5 9" id="KW-0904">Protein phosphatase</keyword>
<organism evidence="10 11">
    <name type="scientific">Polyrhizophydium stewartii</name>
    <dbReference type="NCBI Taxonomy" id="2732419"/>
    <lineage>
        <taxon>Eukaryota</taxon>
        <taxon>Fungi</taxon>
        <taxon>Fungi incertae sedis</taxon>
        <taxon>Chytridiomycota</taxon>
        <taxon>Chytridiomycota incertae sedis</taxon>
        <taxon>Chytridiomycetes</taxon>
        <taxon>Rhizophydiales</taxon>
        <taxon>Rhizophydiales incertae sedis</taxon>
        <taxon>Polyrhizophydium</taxon>
    </lineage>
</organism>
<evidence type="ECO:0000256" key="3">
    <source>
        <dbReference type="ARBA" id="ARBA00022664"/>
    </source>
</evidence>
<evidence type="ECO:0000256" key="1">
    <source>
        <dbReference type="ARBA" id="ARBA00004123"/>
    </source>
</evidence>
<evidence type="ECO:0000256" key="4">
    <source>
        <dbReference type="ARBA" id="ARBA00022801"/>
    </source>
</evidence>
<dbReference type="Proteomes" id="UP001527925">
    <property type="component" value="Unassembled WGS sequence"/>
</dbReference>
<evidence type="ECO:0000313" key="11">
    <source>
        <dbReference type="Proteomes" id="UP001527925"/>
    </source>
</evidence>
<evidence type="ECO:0000256" key="5">
    <source>
        <dbReference type="ARBA" id="ARBA00022912"/>
    </source>
</evidence>
<keyword evidence="6 9" id="KW-0539">Nucleus</keyword>
<comment type="catalytic activity">
    <reaction evidence="8 9">
        <text>O-phospho-L-threonyl-[protein] + H2O = L-threonyl-[protein] + phosphate</text>
        <dbReference type="Rhea" id="RHEA:47004"/>
        <dbReference type="Rhea" id="RHEA-COMP:11060"/>
        <dbReference type="Rhea" id="RHEA-COMP:11605"/>
        <dbReference type="ChEBI" id="CHEBI:15377"/>
        <dbReference type="ChEBI" id="CHEBI:30013"/>
        <dbReference type="ChEBI" id="CHEBI:43474"/>
        <dbReference type="ChEBI" id="CHEBI:61977"/>
        <dbReference type="EC" id="3.1.3.16"/>
    </reaction>
</comment>
<comment type="function">
    <text evidence="9">Processively dephosphorylates Ser-5 of the heptad repeats YSPTSPS in the C-terminal domain of the largest RNA polymerase II subunit (RPB1).</text>
</comment>
<comment type="subcellular location">
    <subcellularLocation>
        <location evidence="1 9">Nucleus</location>
    </subcellularLocation>
</comment>
<evidence type="ECO:0000256" key="2">
    <source>
        <dbReference type="ARBA" id="ARBA00008978"/>
    </source>
</evidence>
<evidence type="ECO:0000256" key="9">
    <source>
        <dbReference type="RuleBase" id="RU369031"/>
    </source>
</evidence>
<keyword evidence="4 9" id="KW-0378">Hydrolase</keyword>
<dbReference type="InterPro" id="IPR006811">
    <property type="entry name" value="RNA_pol_II_suA"/>
</dbReference>
<dbReference type="Pfam" id="PF04722">
    <property type="entry name" value="Ssu72"/>
    <property type="match status" value="1"/>
</dbReference>
<comment type="catalytic activity">
    <reaction evidence="7 9">
        <text>O-phospho-L-seryl-[protein] + H2O = L-seryl-[protein] + phosphate</text>
        <dbReference type="Rhea" id="RHEA:20629"/>
        <dbReference type="Rhea" id="RHEA-COMP:9863"/>
        <dbReference type="Rhea" id="RHEA-COMP:11604"/>
        <dbReference type="ChEBI" id="CHEBI:15377"/>
        <dbReference type="ChEBI" id="CHEBI:29999"/>
        <dbReference type="ChEBI" id="CHEBI:43474"/>
        <dbReference type="ChEBI" id="CHEBI:83421"/>
        <dbReference type="EC" id="3.1.3.16"/>
    </reaction>
</comment>
<dbReference type="GO" id="GO:0004722">
    <property type="term" value="F:protein serine/threonine phosphatase activity"/>
    <property type="evidence" value="ECO:0007669"/>
    <property type="project" value="UniProtKB-EC"/>
</dbReference>
<accession>A0ABR4N5T4</accession>
<comment type="function">
    <text evidence="9">Component of the cleavage and polyadenylation factor (CPF) complex, which plays a key role in polyadenylation-dependent pre-mRNA 3'-end formation and cooperates with cleavage factors including the CFIA complex and NAB4/CFIB. SSU72 is required for 3'-end formation of snoRNAs.</text>
</comment>
<comment type="similarity">
    <text evidence="2 9">Belongs to the SSU72 phosphatase family.</text>
</comment>
<evidence type="ECO:0000256" key="6">
    <source>
        <dbReference type="ARBA" id="ARBA00023242"/>
    </source>
</evidence>
<reference evidence="10 11" key="1">
    <citation type="submission" date="2023-09" db="EMBL/GenBank/DDBJ databases">
        <title>Pangenome analysis of Batrachochytrium dendrobatidis and related Chytrids.</title>
        <authorList>
            <person name="Yacoub M.N."/>
            <person name="Stajich J.E."/>
            <person name="James T.Y."/>
        </authorList>
    </citation>
    <scope>NUCLEOTIDE SEQUENCE [LARGE SCALE GENOMIC DNA]</scope>
    <source>
        <strain evidence="10 11">JEL0888</strain>
    </source>
</reference>
<proteinExistence type="inferred from homology"/>